<dbReference type="Proteomes" id="UP000334923">
    <property type="component" value="Unassembled WGS sequence"/>
</dbReference>
<protein>
    <recommendedName>
        <fullName evidence="3">DUF3088 domain-containing protein</fullName>
    </recommendedName>
</protein>
<reference evidence="1 2" key="1">
    <citation type="submission" date="2019-09" db="EMBL/GenBank/DDBJ databases">
        <authorList>
            <person name="Cremers G."/>
        </authorList>
    </citation>
    <scope>NUCLEOTIDE SEQUENCE [LARGE SCALE GENOMIC DNA]</scope>
    <source>
        <strain evidence="1">4A</strain>
    </source>
</reference>
<dbReference type="Pfam" id="PF11287">
    <property type="entry name" value="DUF3088"/>
    <property type="match status" value="1"/>
</dbReference>
<dbReference type="RefSeq" id="WP_142659514.1">
    <property type="nucleotide sequence ID" value="NZ_CABFVA020000021.1"/>
</dbReference>
<organism evidence="1 2">
    <name type="scientific">Methylacidimicrobium tartarophylax</name>
    <dbReference type="NCBI Taxonomy" id="1041768"/>
    <lineage>
        <taxon>Bacteria</taxon>
        <taxon>Pseudomonadati</taxon>
        <taxon>Verrucomicrobiota</taxon>
        <taxon>Methylacidimicrobium</taxon>
    </lineage>
</organism>
<keyword evidence="2" id="KW-1185">Reference proteome</keyword>
<sequence>MKDLLFLLAAGFSDGEGAPYYCPHCAIFEGLLALYPKLAEALTVERVPYARPRQEIVRLLGMEHQSCPVLILQRELPPSCADLPWQKAEGRLFLDDPQGIGDYLSRAYGIPRPHA</sequence>
<proteinExistence type="predicted"/>
<evidence type="ECO:0000313" key="1">
    <source>
        <dbReference type="EMBL" id="VVM05361.1"/>
    </source>
</evidence>
<evidence type="ECO:0000313" key="2">
    <source>
        <dbReference type="Proteomes" id="UP000334923"/>
    </source>
</evidence>
<evidence type="ECO:0008006" key="3">
    <source>
        <dbReference type="Google" id="ProtNLM"/>
    </source>
</evidence>
<name>A0A5E6MIN7_9BACT</name>
<accession>A0A5E6MIN7</accession>
<dbReference type="EMBL" id="CABFVA020000021">
    <property type="protein sequence ID" value="VVM05361.1"/>
    <property type="molecule type" value="Genomic_DNA"/>
</dbReference>
<dbReference type="InterPro" id="IPR021439">
    <property type="entry name" value="DUF3088"/>
</dbReference>
<gene>
    <name evidence="1" type="ORF">MAMT_00613</name>
</gene>
<dbReference type="AlphaFoldDB" id="A0A5E6MIN7"/>
<dbReference type="OrthoDB" id="8719074at2"/>